<organism evidence="1 2">
    <name type="scientific">Alteromonas macleodii</name>
    <name type="common">Pseudoalteromonas macleodii</name>
    <dbReference type="NCBI Taxonomy" id="28108"/>
    <lineage>
        <taxon>Bacteria</taxon>
        <taxon>Pseudomonadati</taxon>
        <taxon>Pseudomonadota</taxon>
        <taxon>Gammaproteobacteria</taxon>
        <taxon>Alteromonadales</taxon>
        <taxon>Alteromonadaceae</taxon>
        <taxon>Alteromonas/Salinimonas group</taxon>
        <taxon>Alteromonas</taxon>
    </lineage>
</organism>
<dbReference type="AlphaFoldDB" id="A0AB36FPN6"/>
<sequence length="46" mass="5204">MNVIASLIVNIKLQSQIINFINESLQSLLWQGFKRIPLKGNTTFAT</sequence>
<proteinExistence type="predicted"/>
<reference evidence="1 2" key="1">
    <citation type="submission" date="2016-09" db="EMBL/GenBank/DDBJ databases">
        <title>Draft Genome Sequence of four Alteromonas macleodii strains isolated from copper coupons and grown long-term at elevated copper levels.</title>
        <authorList>
            <person name="Cusick K."/>
            <person name="Dale J."/>
            <person name="Little B."/>
            <person name="Biffinger J."/>
        </authorList>
    </citation>
    <scope>NUCLEOTIDE SEQUENCE [LARGE SCALE GENOMIC DNA]</scope>
    <source>
        <strain evidence="1 2">KCP01</strain>
    </source>
</reference>
<dbReference type="Proteomes" id="UP000095392">
    <property type="component" value="Unassembled WGS sequence"/>
</dbReference>
<dbReference type="EMBL" id="MIPY01000020">
    <property type="protein sequence ID" value="OES30370.1"/>
    <property type="molecule type" value="Genomic_DNA"/>
</dbReference>
<name>A0AB36FPN6_ALTMA</name>
<keyword evidence="2" id="KW-1185">Reference proteome</keyword>
<accession>A0AB36FPN6</accession>
<gene>
    <name evidence="1" type="ORF">BFV95_2772</name>
</gene>
<evidence type="ECO:0000313" key="1">
    <source>
        <dbReference type="EMBL" id="OES30370.1"/>
    </source>
</evidence>
<comment type="caution">
    <text evidence="1">The sequence shown here is derived from an EMBL/GenBank/DDBJ whole genome shotgun (WGS) entry which is preliminary data.</text>
</comment>
<evidence type="ECO:0008006" key="3">
    <source>
        <dbReference type="Google" id="ProtNLM"/>
    </source>
</evidence>
<evidence type="ECO:0000313" key="2">
    <source>
        <dbReference type="Proteomes" id="UP000095392"/>
    </source>
</evidence>
<protein>
    <recommendedName>
        <fullName evidence="3">Transposase</fullName>
    </recommendedName>
</protein>